<reference evidence="2" key="1">
    <citation type="submission" date="2015-01" db="EMBL/GenBank/DDBJ databases">
        <authorList>
            <person name="Aksoy S."/>
            <person name="Warren W."/>
            <person name="Wilson R.K."/>
        </authorList>
    </citation>
    <scope>NUCLEOTIDE SEQUENCE [LARGE SCALE GENOMIC DNA]</scope>
    <source>
        <strain evidence="2">IAEA</strain>
    </source>
</reference>
<evidence type="ECO:0000313" key="2">
    <source>
        <dbReference type="Proteomes" id="UP000092460"/>
    </source>
</evidence>
<dbReference type="EMBL" id="JXJN01010060">
    <property type="status" value="NOT_ANNOTATED_CDS"/>
    <property type="molecule type" value="Genomic_DNA"/>
</dbReference>
<keyword evidence="2" id="KW-1185">Reference proteome</keyword>
<dbReference type="Proteomes" id="UP000092460">
    <property type="component" value="Unassembled WGS sequence"/>
</dbReference>
<name>A0A1B0B8U0_9MUSC</name>
<sequence>MIEFVHNDAIQFQFRVAETPALLCLFVHAVHTRVHRATLEHEQDVSNKAIVATTRYKLCRPPCLSGISVLNHSRFGLPTAVQGNVTVDRQGRTIGPPKETIRAGTRFVVICEATRELLPSPTRSVGSNHETYKDWGELTTTLISAGASALQKYGPLSVASTERICNSADTPSGVASCFTDILRRNYLQFYQRLKTFLNYKVYITYPLLSSKQYWEWVHLGPDSATLCADCVQHLHRWAPRSNVAVLNLHQHFHLESKKEG</sequence>
<dbReference type="VEuPathDB" id="VectorBase:GPPI022508"/>
<reference evidence="1" key="2">
    <citation type="submission" date="2020-05" db="UniProtKB">
        <authorList>
            <consortium name="EnsemblMetazoa"/>
        </authorList>
    </citation>
    <scope>IDENTIFICATION</scope>
    <source>
        <strain evidence="1">IAEA</strain>
    </source>
</reference>
<protein>
    <submittedName>
        <fullName evidence="1">Uncharacterized protein</fullName>
    </submittedName>
</protein>
<dbReference type="EnsemblMetazoa" id="GPPI022508-RA">
    <property type="protein sequence ID" value="GPPI022508-PA"/>
    <property type="gene ID" value="GPPI022508"/>
</dbReference>
<dbReference type="AlphaFoldDB" id="A0A1B0B8U0"/>
<proteinExistence type="predicted"/>
<organism evidence="1 2">
    <name type="scientific">Glossina palpalis gambiensis</name>
    <dbReference type="NCBI Taxonomy" id="67801"/>
    <lineage>
        <taxon>Eukaryota</taxon>
        <taxon>Metazoa</taxon>
        <taxon>Ecdysozoa</taxon>
        <taxon>Arthropoda</taxon>
        <taxon>Hexapoda</taxon>
        <taxon>Insecta</taxon>
        <taxon>Pterygota</taxon>
        <taxon>Neoptera</taxon>
        <taxon>Endopterygota</taxon>
        <taxon>Diptera</taxon>
        <taxon>Brachycera</taxon>
        <taxon>Muscomorpha</taxon>
        <taxon>Hippoboscoidea</taxon>
        <taxon>Glossinidae</taxon>
        <taxon>Glossina</taxon>
    </lineage>
</organism>
<evidence type="ECO:0000313" key="1">
    <source>
        <dbReference type="EnsemblMetazoa" id="GPPI022508-PA"/>
    </source>
</evidence>
<accession>A0A1B0B8U0</accession>